<comment type="similarity">
    <text evidence="1 4">Belongs to the eukaryotic ribosomal protein eS6 family.</text>
</comment>
<evidence type="ECO:0000313" key="5">
    <source>
        <dbReference type="EMBL" id="AIF01056.1"/>
    </source>
</evidence>
<dbReference type="InterPro" id="IPR020924">
    <property type="entry name" value="Ribosomal_eS6_arc"/>
</dbReference>
<dbReference type="SMART" id="SM01405">
    <property type="entry name" value="Ribosomal_S6e"/>
    <property type="match status" value="1"/>
</dbReference>
<dbReference type="GO" id="GO:0006412">
    <property type="term" value="P:translation"/>
    <property type="evidence" value="ECO:0007669"/>
    <property type="project" value="UniProtKB-UniRule"/>
</dbReference>
<dbReference type="InterPro" id="IPR018282">
    <property type="entry name" value="Ribosomal_eS6_CS"/>
</dbReference>
<name>A0A075GAF2_9EURY</name>
<evidence type="ECO:0000256" key="1">
    <source>
        <dbReference type="ARBA" id="ARBA00009312"/>
    </source>
</evidence>
<proteinExistence type="inferred from homology"/>
<dbReference type="AlphaFoldDB" id="A0A075GAF2"/>
<dbReference type="PANTHER" id="PTHR11502">
    <property type="entry name" value="40S RIBOSOMAL PROTEIN S6"/>
    <property type="match status" value="1"/>
</dbReference>
<dbReference type="HAMAP" id="MF_00512">
    <property type="entry name" value="Ribosomal_eS6"/>
    <property type="match status" value="1"/>
</dbReference>
<dbReference type="GO" id="GO:1990904">
    <property type="term" value="C:ribonucleoprotein complex"/>
    <property type="evidence" value="ECO:0007669"/>
    <property type="project" value="UniProtKB-KW"/>
</dbReference>
<dbReference type="NCBIfam" id="NF003294">
    <property type="entry name" value="PRK04290.1-3"/>
    <property type="match status" value="1"/>
</dbReference>
<accession>A0A075GAF2</accession>
<reference evidence="5" key="1">
    <citation type="journal article" date="2014" name="Genome Biol. Evol.">
        <title>Pangenome evidence for extensive interdomain horizontal transfer affecting lineage core and shell genes in uncultured planktonic thaumarchaeota and euryarchaeota.</title>
        <authorList>
            <person name="Deschamps P."/>
            <person name="Zivanovic Y."/>
            <person name="Moreira D."/>
            <person name="Rodriguez-Valera F."/>
            <person name="Lopez-Garcia P."/>
        </authorList>
    </citation>
    <scope>NUCLEOTIDE SEQUENCE</scope>
</reference>
<evidence type="ECO:0000256" key="2">
    <source>
        <dbReference type="ARBA" id="ARBA00022980"/>
    </source>
</evidence>
<dbReference type="InterPro" id="IPR001377">
    <property type="entry name" value="Ribosomal_eS6"/>
</dbReference>
<organism evidence="5">
    <name type="scientific">uncultured marine group II/III euryarchaeote KM3_141_A08</name>
    <dbReference type="NCBI Taxonomy" id="1457875"/>
    <lineage>
        <taxon>Archaea</taxon>
        <taxon>Methanobacteriati</taxon>
        <taxon>Methanobacteriota</taxon>
        <taxon>environmental samples</taxon>
    </lineage>
</organism>
<dbReference type="PROSITE" id="PS00578">
    <property type="entry name" value="RIBOSOMAL_S6E"/>
    <property type="match status" value="1"/>
</dbReference>
<dbReference type="Pfam" id="PF01092">
    <property type="entry name" value="Ribosomal_S6e"/>
    <property type="match status" value="1"/>
</dbReference>
<dbReference type="GO" id="GO:0003735">
    <property type="term" value="F:structural constituent of ribosome"/>
    <property type="evidence" value="ECO:0007669"/>
    <property type="project" value="InterPro"/>
</dbReference>
<gene>
    <name evidence="5" type="primary">RP-S6e</name>
    <name evidence="5" type="synonym">RPS6</name>
    <name evidence="4" type="synonym">rps6e</name>
</gene>
<evidence type="ECO:0000256" key="4">
    <source>
        <dbReference type="HAMAP-Rule" id="MF_00512"/>
    </source>
</evidence>
<keyword evidence="3 4" id="KW-0687">Ribonucleoprotein</keyword>
<sequence length="128" mass="13946">MAEFQAIISDPKESRAYNRALSESDSSALIGRSIGDEIDGIFVSLPGYRLQITGGSDGSGVPMRPGLAGGRRQRMLLSRSTGFRPQRPGQRKRKMVRGQELGPEITQLNLKIVEYGPKPVGELFGAEE</sequence>
<keyword evidence="2 4" id="KW-0689">Ribosomal protein</keyword>
<protein>
    <recommendedName>
        <fullName evidence="4">Small ribosomal subunit protein eS6</fullName>
    </recommendedName>
</protein>
<evidence type="ECO:0000256" key="3">
    <source>
        <dbReference type="ARBA" id="ARBA00023274"/>
    </source>
</evidence>
<dbReference type="GO" id="GO:0005840">
    <property type="term" value="C:ribosome"/>
    <property type="evidence" value="ECO:0007669"/>
    <property type="project" value="UniProtKB-KW"/>
</dbReference>
<dbReference type="EMBL" id="KF900610">
    <property type="protein sequence ID" value="AIF01056.1"/>
    <property type="molecule type" value="Genomic_DNA"/>
</dbReference>